<comment type="caution">
    <text evidence="3">The sequence shown here is derived from an EMBL/GenBank/DDBJ whole genome shotgun (WGS) entry which is preliminary data.</text>
</comment>
<feature type="signal peptide" evidence="2">
    <location>
        <begin position="1"/>
        <end position="31"/>
    </location>
</feature>
<name>A0A1L9B3U0_9BACT</name>
<dbReference type="PROSITE" id="PS51257">
    <property type="entry name" value="PROKAR_LIPOPROTEIN"/>
    <property type="match status" value="1"/>
</dbReference>
<feature type="compositionally biased region" description="Polar residues" evidence="1">
    <location>
        <begin position="534"/>
        <end position="543"/>
    </location>
</feature>
<proteinExistence type="predicted"/>
<gene>
    <name evidence="3" type="ORF">BON30_30990</name>
</gene>
<dbReference type="AlphaFoldDB" id="A0A1L9B3U0"/>
<evidence type="ECO:0000256" key="2">
    <source>
        <dbReference type="SAM" id="SignalP"/>
    </source>
</evidence>
<sequence length="560" mass="60045">MRMASQRVKTSARIATVPVLLSLLTSGTGCGDAGPGDTAEGPGTPLVSVTAAASDANLYDSFTRANSANLGSLEQGGQAWKFIPSGVTWGVTVGRAYLLTDDGTWYDHYATVSATADVRVLVTLSTLGQYSGLTFRFVDRANCWKLATDTAAGKYYLTKYVGGTQTFPLQINQAPVAGDVLEVRTSGNRIDVYINGVFKGGVNDATHQTAVRVGLLGSQDNLARFDEFRVYTTPGTRDATLQPFRSDSVWNLPIGKSATYADTTDPATRDFIGTSVNGVNITTWANWDTYSHPITLASSSDPWATVTDYNDSWRSGTYYVPATAAIAAGSDKHMHVINPERTFIDEAWSTTRQSTTAYRVGRHHKIDLYGNGTGPQNGVRAYGGSAIGGLIRAWETTPTHPKYTGRIQHPLAVAVDRAQLYYSSGASGYDANGYGTAKGYVWPATEQDWGSETTYKGQVPMGAYFAIPPSVDITALGLTAEGRMVAQALQDYGAYVTDATGGCVAFYVEPTAPSSFVNNLRRDLPLIRSKMRRVTNNSSSTPNAPGERRVPMVPSLAPSP</sequence>
<reference evidence="4" key="1">
    <citation type="submission" date="2016-11" db="EMBL/GenBank/DDBJ databases">
        <authorList>
            <person name="Shukria A."/>
            <person name="Stevens D.C."/>
        </authorList>
    </citation>
    <scope>NUCLEOTIDE SEQUENCE [LARGE SCALE GENOMIC DNA]</scope>
    <source>
        <strain evidence="4">Cbfe23</strain>
    </source>
</reference>
<feature type="region of interest" description="Disordered" evidence="1">
    <location>
        <begin position="533"/>
        <end position="560"/>
    </location>
</feature>
<accession>A0A1L9B3U0</accession>
<dbReference type="STRING" id="83449.BON30_30990"/>
<evidence type="ECO:0000256" key="1">
    <source>
        <dbReference type="SAM" id="MobiDB-lite"/>
    </source>
</evidence>
<dbReference type="Proteomes" id="UP000182229">
    <property type="component" value="Unassembled WGS sequence"/>
</dbReference>
<evidence type="ECO:0000313" key="3">
    <source>
        <dbReference type="EMBL" id="OJH36918.1"/>
    </source>
</evidence>
<reference evidence="3 4" key="2">
    <citation type="submission" date="2016-12" db="EMBL/GenBank/DDBJ databases">
        <title>Draft Genome Sequence of Cystobacter ferrugineus Strain Cbfe23.</title>
        <authorList>
            <person name="Akbar S."/>
            <person name="Dowd S.E."/>
            <person name="Stevens D.C."/>
        </authorList>
    </citation>
    <scope>NUCLEOTIDE SEQUENCE [LARGE SCALE GENOMIC DNA]</scope>
    <source>
        <strain evidence="3 4">Cbfe23</strain>
    </source>
</reference>
<feature type="chain" id="PRO_5012250880" evidence="2">
    <location>
        <begin position="32"/>
        <end position="560"/>
    </location>
</feature>
<dbReference type="Gene3D" id="2.60.120.560">
    <property type="entry name" value="Exo-inulinase, domain 1"/>
    <property type="match status" value="1"/>
</dbReference>
<keyword evidence="4" id="KW-1185">Reference proteome</keyword>
<evidence type="ECO:0000313" key="4">
    <source>
        <dbReference type="Proteomes" id="UP000182229"/>
    </source>
</evidence>
<protein>
    <submittedName>
        <fullName evidence="3">Uncharacterized protein</fullName>
    </submittedName>
</protein>
<organism evidence="3 4">
    <name type="scientific">Cystobacter ferrugineus</name>
    <dbReference type="NCBI Taxonomy" id="83449"/>
    <lineage>
        <taxon>Bacteria</taxon>
        <taxon>Pseudomonadati</taxon>
        <taxon>Myxococcota</taxon>
        <taxon>Myxococcia</taxon>
        <taxon>Myxococcales</taxon>
        <taxon>Cystobacterineae</taxon>
        <taxon>Archangiaceae</taxon>
        <taxon>Cystobacter</taxon>
    </lineage>
</organism>
<dbReference type="EMBL" id="MPIN01000009">
    <property type="protein sequence ID" value="OJH36918.1"/>
    <property type="molecule type" value="Genomic_DNA"/>
</dbReference>
<keyword evidence="2" id="KW-0732">Signal</keyword>